<accession>A0A4Z2EV36</accession>
<dbReference type="EMBL" id="SRLO01002569">
    <property type="protein sequence ID" value="TNN32653.1"/>
    <property type="molecule type" value="Genomic_DNA"/>
</dbReference>
<organism evidence="1 2">
    <name type="scientific">Liparis tanakae</name>
    <name type="common">Tanaka's snailfish</name>
    <dbReference type="NCBI Taxonomy" id="230148"/>
    <lineage>
        <taxon>Eukaryota</taxon>
        <taxon>Metazoa</taxon>
        <taxon>Chordata</taxon>
        <taxon>Craniata</taxon>
        <taxon>Vertebrata</taxon>
        <taxon>Euteleostomi</taxon>
        <taxon>Actinopterygii</taxon>
        <taxon>Neopterygii</taxon>
        <taxon>Teleostei</taxon>
        <taxon>Neoteleostei</taxon>
        <taxon>Acanthomorphata</taxon>
        <taxon>Eupercaria</taxon>
        <taxon>Perciformes</taxon>
        <taxon>Cottioidei</taxon>
        <taxon>Cottales</taxon>
        <taxon>Liparidae</taxon>
        <taxon>Liparis</taxon>
    </lineage>
</organism>
<dbReference type="AlphaFoldDB" id="A0A4Z2EV36"/>
<keyword evidence="2" id="KW-1185">Reference proteome</keyword>
<proteinExistence type="predicted"/>
<sequence length="64" mass="7000">MVSRLADLGLQRNAARCVCAAAAGLGHRYAPGCEVEYSQWAEVRAICAPPWEKSRGEAKQLARR</sequence>
<evidence type="ECO:0000313" key="2">
    <source>
        <dbReference type="Proteomes" id="UP000314294"/>
    </source>
</evidence>
<gene>
    <name evidence="1" type="ORF">EYF80_057187</name>
</gene>
<reference evidence="1 2" key="1">
    <citation type="submission" date="2019-03" db="EMBL/GenBank/DDBJ databases">
        <title>First draft genome of Liparis tanakae, snailfish: a comprehensive survey of snailfish specific genes.</title>
        <authorList>
            <person name="Kim W."/>
            <person name="Song I."/>
            <person name="Jeong J.-H."/>
            <person name="Kim D."/>
            <person name="Kim S."/>
            <person name="Ryu S."/>
            <person name="Song J.Y."/>
            <person name="Lee S.K."/>
        </authorList>
    </citation>
    <scope>NUCLEOTIDE SEQUENCE [LARGE SCALE GENOMIC DNA]</scope>
    <source>
        <tissue evidence="1">Muscle</tissue>
    </source>
</reference>
<evidence type="ECO:0000313" key="1">
    <source>
        <dbReference type="EMBL" id="TNN32653.1"/>
    </source>
</evidence>
<comment type="caution">
    <text evidence="1">The sequence shown here is derived from an EMBL/GenBank/DDBJ whole genome shotgun (WGS) entry which is preliminary data.</text>
</comment>
<name>A0A4Z2EV36_9TELE</name>
<dbReference type="Proteomes" id="UP000314294">
    <property type="component" value="Unassembled WGS sequence"/>
</dbReference>
<protein>
    <submittedName>
        <fullName evidence="1">Uncharacterized protein</fullName>
    </submittedName>
</protein>